<dbReference type="PANTHER" id="PTHR13019:SF18">
    <property type="entry name" value="GOLGI APPARATUS MEMBRANE PROTEIN TVP23 HOMOLOG A"/>
    <property type="match status" value="1"/>
</dbReference>
<dbReference type="InterPro" id="IPR008564">
    <property type="entry name" value="TVP23-like"/>
</dbReference>
<dbReference type="GO" id="GO:0009306">
    <property type="term" value="P:protein secretion"/>
    <property type="evidence" value="ECO:0007669"/>
    <property type="project" value="TreeGrafter"/>
</dbReference>
<dbReference type="Proteomes" id="UP000504617">
    <property type="component" value="Unplaced"/>
</dbReference>
<evidence type="ECO:0000256" key="3">
    <source>
        <dbReference type="ARBA" id="ARBA00022692"/>
    </source>
</evidence>
<evidence type="ECO:0000313" key="8">
    <source>
        <dbReference type="Proteomes" id="UP000504617"/>
    </source>
</evidence>
<evidence type="ECO:0000256" key="5">
    <source>
        <dbReference type="ARBA" id="ARBA00023136"/>
    </source>
</evidence>
<protein>
    <recommendedName>
        <fullName evidence="6">Golgi apparatus membrane protein TVP23 homolog</fullName>
    </recommendedName>
</protein>
<evidence type="ECO:0000313" key="9">
    <source>
        <dbReference type="RefSeq" id="XP_013925075.1"/>
    </source>
</evidence>
<feature type="region of interest" description="Disordered" evidence="7">
    <location>
        <begin position="38"/>
        <end position="64"/>
    </location>
</feature>
<accession>A0A6I9YMQ5</accession>
<evidence type="ECO:0000256" key="2">
    <source>
        <dbReference type="ARBA" id="ARBA00005467"/>
    </source>
</evidence>
<keyword evidence="4 6" id="KW-1133">Transmembrane helix</keyword>
<dbReference type="GO" id="GO:0016192">
    <property type="term" value="P:vesicle-mediated transport"/>
    <property type="evidence" value="ECO:0007669"/>
    <property type="project" value="TreeGrafter"/>
</dbReference>
<dbReference type="PANTHER" id="PTHR13019">
    <property type="entry name" value="GOLGI APPARATUS MEMBRANE PROTEIN TVP23"/>
    <property type="match status" value="1"/>
</dbReference>
<keyword evidence="3 6" id="KW-0812">Transmembrane</keyword>
<keyword evidence="8" id="KW-1185">Reference proteome</keyword>
<name>A0A6I9YMQ5_9SAUR</name>
<feature type="transmembrane region" description="Helical" evidence="6">
    <location>
        <begin position="120"/>
        <end position="138"/>
    </location>
</feature>
<sequence>LDLISQCARPPCSSPFFSFSQWKHTLRGWLPLAAEAAPPGSQCASAQPDPSSLRPPPGSPRAAKESPVTRILKAGLSHCGSFQTSGCFLPRYPLATFFHLFFRVSAIVTYLFCDWFSKSFIACFLLILLLLSFDFWSVKVGLLLGSAQDAPLGYLGPSRCQGRRAATKLPSQLHKTFCWRADKSGTKEVNMAFALLAASLLFNNANYGKGTLFSALGITGICLQAANLYGYVHCKLGGASQTIRKVAPHFPAQEIFQKVSGRAPYPDSGGEASSVGMKSGLLGFPPLWQPASFYCSCRNDRRTSKNTS</sequence>
<dbReference type="OrthoDB" id="2151161at2759"/>
<reference evidence="9" key="1">
    <citation type="submission" date="2025-08" db="UniProtKB">
        <authorList>
            <consortium name="RefSeq"/>
        </authorList>
    </citation>
    <scope>IDENTIFICATION</scope>
    <source>
        <tissue evidence="9">Skeletal muscle</tissue>
    </source>
</reference>
<dbReference type="RefSeq" id="XP_013925075.1">
    <property type="nucleotide sequence ID" value="XM_014069600.1"/>
</dbReference>
<dbReference type="GeneID" id="106551487"/>
<dbReference type="CTD" id="780776"/>
<keyword evidence="5 6" id="KW-0472">Membrane</keyword>
<feature type="transmembrane region" description="Helical" evidence="6">
    <location>
        <begin position="92"/>
        <end position="113"/>
    </location>
</feature>
<comment type="similarity">
    <text evidence="2 6">Belongs to the TVP23 family.</text>
</comment>
<comment type="subcellular location">
    <subcellularLocation>
        <location evidence="1 6">Membrane</location>
        <topology evidence="1 6">Multi-pass membrane protein</topology>
    </subcellularLocation>
</comment>
<evidence type="ECO:0000256" key="7">
    <source>
        <dbReference type="SAM" id="MobiDB-lite"/>
    </source>
</evidence>
<organism evidence="8 9">
    <name type="scientific">Thamnophis sirtalis</name>
    <dbReference type="NCBI Taxonomy" id="35019"/>
    <lineage>
        <taxon>Eukaryota</taxon>
        <taxon>Metazoa</taxon>
        <taxon>Chordata</taxon>
        <taxon>Craniata</taxon>
        <taxon>Vertebrata</taxon>
        <taxon>Euteleostomi</taxon>
        <taxon>Lepidosauria</taxon>
        <taxon>Squamata</taxon>
        <taxon>Bifurcata</taxon>
        <taxon>Unidentata</taxon>
        <taxon>Episquamata</taxon>
        <taxon>Toxicofera</taxon>
        <taxon>Serpentes</taxon>
        <taxon>Colubroidea</taxon>
        <taxon>Colubridae</taxon>
        <taxon>Natricinae</taxon>
        <taxon>Thamnophis</taxon>
    </lineage>
</organism>
<feature type="non-terminal residue" evidence="9">
    <location>
        <position position="1"/>
    </location>
</feature>
<proteinExistence type="inferred from homology"/>
<gene>
    <name evidence="9" type="primary">TVP23A</name>
</gene>
<evidence type="ECO:0000256" key="1">
    <source>
        <dbReference type="ARBA" id="ARBA00004141"/>
    </source>
</evidence>
<evidence type="ECO:0000256" key="4">
    <source>
        <dbReference type="ARBA" id="ARBA00022989"/>
    </source>
</evidence>
<evidence type="ECO:0000256" key="6">
    <source>
        <dbReference type="RuleBase" id="RU361206"/>
    </source>
</evidence>
<dbReference type="Pfam" id="PF05832">
    <property type="entry name" value="DUF846"/>
    <property type="match status" value="1"/>
</dbReference>
<dbReference type="GO" id="GO:0000139">
    <property type="term" value="C:Golgi membrane"/>
    <property type="evidence" value="ECO:0007669"/>
    <property type="project" value="TreeGrafter"/>
</dbReference>
<dbReference type="AlphaFoldDB" id="A0A6I9YMQ5"/>
<dbReference type="KEGG" id="tsr:106551487"/>